<dbReference type="PRINTS" id="PR00455">
    <property type="entry name" value="HTHTETR"/>
</dbReference>
<evidence type="ECO:0000256" key="2">
    <source>
        <dbReference type="ARBA" id="ARBA00023125"/>
    </source>
</evidence>
<dbReference type="PROSITE" id="PS50977">
    <property type="entry name" value="HTH_TETR_2"/>
    <property type="match status" value="1"/>
</dbReference>
<dbReference type="InterPro" id="IPR001647">
    <property type="entry name" value="HTH_TetR"/>
</dbReference>
<keyword evidence="2 4" id="KW-0238">DNA-binding</keyword>
<dbReference type="InterPro" id="IPR023772">
    <property type="entry name" value="DNA-bd_HTH_TetR-type_CS"/>
</dbReference>
<evidence type="ECO:0000259" key="5">
    <source>
        <dbReference type="PROSITE" id="PS50977"/>
    </source>
</evidence>
<dbReference type="Proteomes" id="UP001500635">
    <property type="component" value="Unassembled WGS sequence"/>
</dbReference>
<feature type="domain" description="HTH tetR-type" evidence="5">
    <location>
        <begin position="6"/>
        <end position="66"/>
    </location>
</feature>
<gene>
    <name evidence="6" type="ORF">GCM10023147_09430</name>
</gene>
<evidence type="ECO:0000313" key="7">
    <source>
        <dbReference type="Proteomes" id="UP001500635"/>
    </source>
</evidence>
<dbReference type="InterPro" id="IPR009057">
    <property type="entry name" value="Homeodomain-like_sf"/>
</dbReference>
<dbReference type="Pfam" id="PF00440">
    <property type="entry name" value="TetR_N"/>
    <property type="match status" value="1"/>
</dbReference>
<keyword evidence="3" id="KW-0804">Transcription</keyword>
<proteinExistence type="predicted"/>
<dbReference type="InterPro" id="IPR050109">
    <property type="entry name" value="HTH-type_TetR-like_transc_reg"/>
</dbReference>
<dbReference type="SUPFAM" id="SSF46689">
    <property type="entry name" value="Homeodomain-like"/>
    <property type="match status" value="1"/>
</dbReference>
<reference evidence="7" key="1">
    <citation type="journal article" date="2019" name="Int. J. Syst. Evol. Microbiol.">
        <title>The Global Catalogue of Microorganisms (GCM) 10K type strain sequencing project: providing services to taxonomists for standard genome sequencing and annotation.</title>
        <authorList>
            <consortium name="The Broad Institute Genomics Platform"/>
            <consortium name="The Broad Institute Genome Sequencing Center for Infectious Disease"/>
            <person name="Wu L."/>
            <person name="Ma J."/>
        </authorList>
    </citation>
    <scope>NUCLEOTIDE SEQUENCE [LARGE SCALE GENOMIC DNA]</scope>
    <source>
        <strain evidence="7">JCM 17688</strain>
    </source>
</reference>
<dbReference type="PANTHER" id="PTHR30055:SF238">
    <property type="entry name" value="MYCOFACTOCIN BIOSYNTHESIS TRANSCRIPTIONAL REGULATOR MFTR-RELATED"/>
    <property type="match status" value="1"/>
</dbReference>
<accession>A0ABP8J7B2</accession>
<evidence type="ECO:0000313" key="6">
    <source>
        <dbReference type="EMBL" id="GAA4386319.1"/>
    </source>
</evidence>
<dbReference type="RefSeq" id="WP_344991592.1">
    <property type="nucleotide sequence ID" value="NZ_BAABFR010000009.1"/>
</dbReference>
<organism evidence="6 7">
    <name type="scientific">Tsukamurella soli</name>
    <dbReference type="NCBI Taxonomy" id="644556"/>
    <lineage>
        <taxon>Bacteria</taxon>
        <taxon>Bacillati</taxon>
        <taxon>Actinomycetota</taxon>
        <taxon>Actinomycetes</taxon>
        <taxon>Mycobacteriales</taxon>
        <taxon>Tsukamurellaceae</taxon>
        <taxon>Tsukamurella</taxon>
    </lineage>
</organism>
<sequence length="193" mass="20804">MGRWQPGTADRLAAAALELFAERGFERTTAAEIAAAAGLTERTFFRYFADKKEVLFFGQDAFVESIVADVRAGLSIRSPSSALEAAFIAAAAGFAERGAFVAERQRVVDADESLRERELLKMDRLGRAVAAELTAVLPDGDAEVLAEAGVAAFKVGFTRGHQTPDRLPDTIREAFAALRRVVSDGRTRSLEAP</sequence>
<name>A0ABP8J7B2_9ACTN</name>
<comment type="caution">
    <text evidence="6">The sequence shown here is derived from an EMBL/GenBank/DDBJ whole genome shotgun (WGS) entry which is preliminary data.</text>
</comment>
<keyword evidence="7" id="KW-1185">Reference proteome</keyword>
<evidence type="ECO:0000256" key="1">
    <source>
        <dbReference type="ARBA" id="ARBA00023015"/>
    </source>
</evidence>
<dbReference type="Gene3D" id="1.10.357.10">
    <property type="entry name" value="Tetracycline Repressor, domain 2"/>
    <property type="match status" value="1"/>
</dbReference>
<protein>
    <submittedName>
        <fullName evidence="6">TetR/AcrR family transcriptional regulator</fullName>
    </submittedName>
</protein>
<keyword evidence="1" id="KW-0805">Transcription regulation</keyword>
<dbReference type="PROSITE" id="PS01081">
    <property type="entry name" value="HTH_TETR_1"/>
    <property type="match status" value="1"/>
</dbReference>
<evidence type="ECO:0000256" key="3">
    <source>
        <dbReference type="ARBA" id="ARBA00023163"/>
    </source>
</evidence>
<evidence type="ECO:0000256" key="4">
    <source>
        <dbReference type="PROSITE-ProRule" id="PRU00335"/>
    </source>
</evidence>
<feature type="DNA-binding region" description="H-T-H motif" evidence="4">
    <location>
        <begin position="29"/>
        <end position="48"/>
    </location>
</feature>
<dbReference type="EMBL" id="BAABFR010000009">
    <property type="protein sequence ID" value="GAA4386319.1"/>
    <property type="molecule type" value="Genomic_DNA"/>
</dbReference>
<dbReference type="PANTHER" id="PTHR30055">
    <property type="entry name" value="HTH-TYPE TRANSCRIPTIONAL REGULATOR RUTR"/>
    <property type="match status" value="1"/>
</dbReference>